<keyword evidence="4" id="KW-1185">Reference proteome</keyword>
<proteinExistence type="predicted"/>
<feature type="chain" id="PRO_5024949810" description="Ice-binding protein C-terminal domain-containing protein" evidence="1">
    <location>
        <begin position="26"/>
        <end position="243"/>
    </location>
</feature>
<dbReference type="KEGG" id="lpav:PLANPX_0064"/>
<protein>
    <recommendedName>
        <fullName evidence="2">Ice-binding protein C-terminal domain-containing protein</fullName>
    </recommendedName>
</protein>
<dbReference type="PROSITE" id="PS51257">
    <property type="entry name" value="PROKAR_LIPOPROTEIN"/>
    <property type="match status" value="1"/>
</dbReference>
<dbReference type="Pfam" id="PF07589">
    <property type="entry name" value="PEP-CTERM"/>
    <property type="match status" value="1"/>
</dbReference>
<organism evidence="3 4">
    <name type="scientific">Lacipirellula parvula</name>
    <dbReference type="NCBI Taxonomy" id="2650471"/>
    <lineage>
        <taxon>Bacteria</taxon>
        <taxon>Pseudomonadati</taxon>
        <taxon>Planctomycetota</taxon>
        <taxon>Planctomycetia</taxon>
        <taxon>Pirellulales</taxon>
        <taxon>Lacipirellulaceae</taxon>
        <taxon>Lacipirellula</taxon>
    </lineage>
</organism>
<feature type="signal peptide" evidence="1">
    <location>
        <begin position="1"/>
        <end position="25"/>
    </location>
</feature>
<accession>A0A5K7X3Q4</accession>
<sequence>MKTLSSILSLSIVLACVGWCPQTSAEVIGADDFSESNGTAVNGKPADVGGAWSAPGAQTIVGGVLDTDQVGQHQGSFLDFTRALGAGEVLTLTFRSAESAGTMFDINGYAGMSLYVGGSEKLFIGDPGGGQPVNGWALDGFAGGGPSTYTGVGNEAVTGTFTYNFDTGFGRLAVSDGVNSASTTHNYDPGLALNRFRIQSGSSDAASISIDSFSVSAAQVPEPASIGLLAAGLLGGLACSRRR</sequence>
<dbReference type="InterPro" id="IPR013424">
    <property type="entry name" value="Ice-binding_C"/>
</dbReference>
<dbReference type="RefSeq" id="WP_152096793.1">
    <property type="nucleotide sequence ID" value="NZ_AP021861.1"/>
</dbReference>
<name>A0A5K7X3Q4_9BACT</name>
<evidence type="ECO:0000313" key="3">
    <source>
        <dbReference type="EMBL" id="BBO30452.1"/>
    </source>
</evidence>
<gene>
    <name evidence="3" type="ORF">PLANPX_0064</name>
</gene>
<dbReference type="NCBIfam" id="TIGR02595">
    <property type="entry name" value="PEP_CTERM"/>
    <property type="match status" value="1"/>
</dbReference>
<feature type="domain" description="Ice-binding protein C-terminal" evidence="2">
    <location>
        <begin position="219"/>
        <end position="242"/>
    </location>
</feature>
<keyword evidence="1" id="KW-0732">Signal</keyword>
<dbReference type="AlphaFoldDB" id="A0A5K7X3Q4"/>
<dbReference type="EMBL" id="AP021861">
    <property type="protein sequence ID" value="BBO30452.1"/>
    <property type="molecule type" value="Genomic_DNA"/>
</dbReference>
<dbReference type="Proteomes" id="UP000326837">
    <property type="component" value="Chromosome"/>
</dbReference>
<evidence type="ECO:0000259" key="2">
    <source>
        <dbReference type="Pfam" id="PF07589"/>
    </source>
</evidence>
<evidence type="ECO:0000256" key="1">
    <source>
        <dbReference type="SAM" id="SignalP"/>
    </source>
</evidence>
<evidence type="ECO:0000313" key="4">
    <source>
        <dbReference type="Proteomes" id="UP000326837"/>
    </source>
</evidence>
<reference evidence="4" key="1">
    <citation type="submission" date="2019-10" db="EMBL/GenBank/DDBJ databases">
        <title>Lacipirellula parvula gen. nov., sp. nov., representing a lineage of planctomycetes widespread in freshwater anoxic habitats, and description of the family Lacipirellulaceae.</title>
        <authorList>
            <person name="Dedysh S.N."/>
            <person name="Kulichevskaya I.S."/>
            <person name="Beletsky A.V."/>
            <person name="Rakitin A.L."/>
            <person name="Mardanov A.V."/>
            <person name="Ivanova A.A."/>
            <person name="Saltykova V.X."/>
            <person name="Rijpstra W.I.C."/>
            <person name="Sinninghe Damste J.S."/>
            <person name="Ravin N.V."/>
        </authorList>
    </citation>
    <scope>NUCLEOTIDE SEQUENCE [LARGE SCALE GENOMIC DNA]</scope>
    <source>
        <strain evidence="4">PX69</strain>
    </source>
</reference>